<dbReference type="AlphaFoldDB" id="A0A0D0CCJ5"/>
<protein>
    <submittedName>
        <fullName evidence="2">Unplaced genomic scaffold scaffold_1186, whole genome shotgun sequence</fullName>
    </submittedName>
</protein>
<feature type="non-terminal residue" evidence="2">
    <location>
        <position position="1"/>
    </location>
</feature>
<proteinExistence type="predicted"/>
<evidence type="ECO:0000313" key="2">
    <source>
        <dbReference type="EMBL" id="KIK80487.1"/>
    </source>
</evidence>
<keyword evidence="3" id="KW-1185">Reference proteome</keyword>
<dbReference type="Pfam" id="PF24764">
    <property type="entry name" value="rva_4"/>
    <property type="match status" value="1"/>
</dbReference>
<organism evidence="2 3">
    <name type="scientific">Paxillus rubicundulus Ve08.2h10</name>
    <dbReference type="NCBI Taxonomy" id="930991"/>
    <lineage>
        <taxon>Eukaryota</taxon>
        <taxon>Fungi</taxon>
        <taxon>Dikarya</taxon>
        <taxon>Basidiomycota</taxon>
        <taxon>Agaricomycotina</taxon>
        <taxon>Agaricomycetes</taxon>
        <taxon>Agaricomycetidae</taxon>
        <taxon>Boletales</taxon>
        <taxon>Paxilineae</taxon>
        <taxon>Paxillaceae</taxon>
        <taxon>Paxillus</taxon>
    </lineage>
</organism>
<dbReference type="InterPro" id="IPR058913">
    <property type="entry name" value="Integrase_dom_put"/>
</dbReference>
<sequence length="130" mass="15382">RSTHNTQIEPLWVEVGQQFANHWKAFFLQLEQLHGLDCKNPQHLWLLQLLFIELINFDFKFFMEEWNHHLMSGPVTKNQSPLNMWFLSEVENGLYIDDPFWDVNPDLLTCYYGTGSEPLSPSEQVEAEEL</sequence>
<dbReference type="Proteomes" id="UP000054538">
    <property type="component" value="Unassembled WGS sequence"/>
</dbReference>
<evidence type="ECO:0000313" key="3">
    <source>
        <dbReference type="Proteomes" id="UP000054538"/>
    </source>
</evidence>
<dbReference type="STRING" id="930991.A0A0D0CCJ5"/>
<dbReference type="EMBL" id="KN826008">
    <property type="protein sequence ID" value="KIK80487.1"/>
    <property type="molecule type" value="Genomic_DNA"/>
</dbReference>
<accession>A0A0D0CCJ5</accession>
<dbReference type="HOGENOM" id="CLU_111205_1_0_1"/>
<dbReference type="InParanoid" id="A0A0D0CCJ5"/>
<evidence type="ECO:0000259" key="1">
    <source>
        <dbReference type="Pfam" id="PF24764"/>
    </source>
</evidence>
<dbReference type="OrthoDB" id="3228476at2759"/>
<gene>
    <name evidence="2" type="ORF">PAXRUDRAFT_158564</name>
</gene>
<feature type="domain" description="Integrase core" evidence="1">
    <location>
        <begin position="1"/>
        <end position="91"/>
    </location>
</feature>
<reference evidence="2 3" key="1">
    <citation type="submission" date="2014-04" db="EMBL/GenBank/DDBJ databases">
        <authorList>
            <consortium name="DOE Joint Genome Institute"/>
            <person name="Kuo A."/>
            <person name="Kohler A."/>
            <person name="Jargeat P."/>
            <person name="Nagy L.G."/>
            <person name="Floudas D."/>
            <person name="Copeland A."/>
            <person name="Barry K.W."/>
            <person name="Cichocki N."/>
            <person name="Veneault-Fourrey C."/>
            <person name="LaButti K."/>
            <person name="Lindquist E.A."/>
            <person name="Lipzen A."/>
            <person name="Lundell T."/>
            <person name="Morin E."/>
            <person name="Murat C."/>
            <person name="Sun H."/>
            <person name="Tunlid A."/>
            <person name="Henrissat B."/>
            <person name="Grigoriev I.V."/>
            <person name="Hibbett D.S."/>
            <person name="Martin F."/>
            <person name="Nordberg H.P."/>
            <person name="Cantor M.N."/>
            <person name="Hua S.X."/>
        </authorList>
    </citation>
    <scope>NUCLEOTIDE SEQUENCE [LARGE SCALE GENOMIC DNA]</scope>
    <source>
        <strain evidence="2 3">Ve08.2h10</strain>
    </source>
</reference>
<reference evidence="3" key="2">
    <citation type="submission" date="2015-01" db="EMBL/GenBank/DDBJ databases">
        <title>Evolutionary Origins and Diversification of the Mycorrhizal Mutualists.</title>
        <authorList>
            <consortium name="DOE Joint Genome Institute"/>
            <consortium name="Mycorrhizal Genomics Consortium"/>
            <person name="Kohler A."/>
            <person name="Kuo A."/>
            <person name="Nagy L.G."/>
            <person name="Floudas D."/>
            <person name="Copeland A."/>
            <person name="Barry K.W."/>
            <person name="Cichocki N."/>
            <person name="Veneault-Fourrey C."/>
            <person name="LaButti K."/>
            <person name="Lindquist E.A."/>
            <person name="Lipzen A."/>
            <person name="Lundell T."/>
            <person name="Morin E."/>
            <person name="Murat C."/>
            <person name="Riley R."/>
            <person name="Ohm R."/>
            <person name="Sun H."/>
            <person name="Tunlid A."/>
            <person name="Henrissat B."/>
            <person name="Grigoriev I.V."/>
            <person name="Hibbett D.S."/>
            <person name="Martin F."/>
        </authorList>
    </citation>
    <scope>NUCLEOTIDE SEQUENCE [LARGE SCALE GENOMIC DNA]</scope>
    <source>
        <strain evidence="3">Ve08.2h10</strain>
    </source>
</reference>
<name>A0A0D0CCJ5_9AGAM</name>